<dbReference type="SUPFAM" id="SSF56918">
    <property type="entry name" value="Light-harvesting complex subunits"/>
    <property type="match status" value="1"/>
</dbReference>
<keyword evidence="11 15" id="KW-1133">Transmembrane helix</keyword>
<keyword evidence="18" id="KW-1185">Reference proteome</keyword>
<keyword evidence="8" id="KW-0479">Metal-binding</keyword>
<reference evidence="17 18" key="1">
    <citation type="submission" date="2015-09" db="EMBL/GenBank/DDBJ databases">
        <title>Draft genome sequence of Kouleothrix aurantiaca JCM 19913.</title>
        <authorList>
            <person name="Hemp J."/>
        </authorList>
    </citation>
    <scope>NUCLEOTIDE SEQUENCE [LARGE SCALE GENOMIC DNA]</scope>
    <source>
        <strain evidence="17 18">COM-B</strain>
    </source>
</reference>
<evidence type="ECO:0000256" key="4">
    <source>
        <dbReference type="ARBA" id="ARBA00022475"/>
    </source>
</evidence>
<dbReference type="Proteomes" id="UP000050509">
    <property type="component" value="Unassembled WGS sequence"/>
</dbReference>
<evidence type="ECO:0000256" key="10">
    <source>
        <dbReference type="ARBA" id="ARBA00022956"/>
    </source>
</evidence>
<evidence type="ECO:0000256" key="1">
    <source>
        <dbReference type="ARBA" id="ARBA00002455"/>
    </source>
</evidence>
<evidence type="ECO:0000256" key="15">
    <source>
        <dbReference type="SAM" id="Phobius"/>
    </source>
</evidence>
<keyword evidence="5" id="KW-0148">Chlorophyll</keyword>
<dbReference type="GO" id="GO:0005886">
    <property type="term" value="C:plasma membrane"/>
    <property type="evidence" value="ECO:0007669"/>
    <property type="project" value="UniProtKB-SubCell"/>
</dbReference>
<keyword evidence="10" id="KW-0076">Bacteriochlorophyll</keyword>
<evidence type="ECO:0000256" key="7">
    <source>
        <dbReference type="ARBA" id="ARBA00022692"/>
    </source>
</evidence>
<evidence type="ECO:0000256" key="11">
    <source>
        <dbReference type="ARBA" id="ARBA00022989"/>
    </source>
</evidence>
<feature type="transmembrane region" description="Helical" evidence="15">
    <location>
        <begin position="44"/>
        <end position="66"/>
    </location>
</feature>
<accession>A0A0P9FJP5</accession>
<keyword evidence="9" id="KW-0460">Magnesium</keyword>
<proteinExistence type="inferred from homology"/>
<dbReference type="Pfam" id="PF00556">
    <property type="entry name" value="LHC"/>
    <property type="match status" value="1"/>
</dbReference>
<evidence type="ECO:0000256" key="2">
    <source>
        <dbReference type="ARBA" id="ARBA00004401"/>
    </source>
</evidence>
<keyword evidence="14" id="KW-0437">Light-harvesting polypeptide</keyword>
<evidence type="ECO:0000256" key="5">
    <source>
        <dbReference type="ARBA" id="ARBA00022494"/>
    </source>
</evidence>
<comment type="similarity">
    <text evidence="3">Belongs to the antenna complex beta subunit family.</text>
</comment>
<comment type="subcellular location">
    <subcellularLocation>
        <location evidence="2">Cell membrane</location>
        <topology evidence="2">Single-pass type II membrane protein</topology>
    </subcellularLocation>
</comment>
<dbReference type="GO" id="GO:0042314">
    <property type="term" value="F:bacteriochlorophyll binding"/>
    <property type="evidence" value="ECO:0007669"/>
    <property type="project" value="UniProtKB-KW"/>
</dbReference>
<keyword evidence="7 15" id="KW-0812">Transmembrane</keyword>
<evidence type="ECO:0000256" key="9">
    <source>
        <dbReference type="ARBA" id="ARBA00022842"/>
    </source>
</evidence>
<evidence type="ECO:0000256" key="6">
    <source>
        <dbReference type="ARBA" id="ARBA00022549"/>
    </source>
</evidence>
<dbReference type="GO" id="GO:0046872">
    <property type="term" value="F:metal ion binding"/>
    <property type="evidence" value="ECO:0007669"/>
    <property type="project" value="UniProtKB-KW"/>
</dbReference>
<dbReference type="GO" id="GO:0019684">
    <property type="term" value="P:photosynthesis, light reaction"/>
    <property type="evidence" value="ECO:0007669"/>
    <property type="project" value="InterPro"/>
</dbReference>
<comment type="function">
    <text evidence="1">Antenna complexes are light-harvesting systems, which transfer the excitation energy to the reaction centers.</text>
</comment>
<evidence type="ECO:0000313" key="18">
    <source>
        <dbReference type="Proteomes" id="UP000050509"/>
    </source>
</evidence>
<feature type="domain" description="Antenna complex alpha/beta subunit" evidence="16">
    <location>
        <begin position="40"/>
        <end position="70"/>
    </location>
</feature>
<dbReference type="InterPro" id="IPR035889">
    <property type="entry name" value="Light-harvesting_complex"/>
</dbReference>
<protein>
    <recommendedName>
        <fullName evidence="16">Antenna complex alpha/beta subunit domain-containing protein</fullName>
    </recommendedName>
</protein>
<dbReference type="AlphaFoldDB" id="A0A0P9FJP5"/>
<dbReference type="InterPro" id="IPR023624">
    <property type="entry name" value="Antenna_beta_dom_sf"/>
</dbReference>
<keyword evidence="4" id="KW-1003">Cell membrane</keyword>
<gene>
    <name evidence="17" type="ORF">SE17_10040</name>
</gene>
<evidence type="ECO:0000256" key="13">
    <source>
        <dbReference type="ARBA" id="ARBA00023136"/>
    </source>
</evidence>
<sequence>MRFIRKPFRKGVNWMPDPVEVSSDLVPAPWKTLFTNEEYLIHRIVVQSTYAMVVIVLVAHALVWFWRPWLQ</sequence>
<keyword evidence="12" id="KW-0157">Chromophore</keyword>
<dbReference type="EMBL" id="LJCR01000275">
    <property type="protein sequence ID" value="KPV53366.1"/>
    <property type="molecule type" value="Genomic_DNA"/>
</dbReference>
<name>A0A0P9FJP5_9CHLR</name>
<comment type="caution">
    <text evidence="17">The sequence shown here is derived from an EMBL/GenBank/DDBJ whole genome shotgun (WGS) entry which is preliminary data.</text>
</comment>
<evidence type="ECO:0000259" key="16">
    <source>
        <dbReference type="Pfam" id="PF00556"/>
    </source>
</evidence>
<dbReference type="GO" id="GO:0030077">
    <property type="term" value="C:plasma membrane light-harvesting complex"/>
    <property type="evidence" value="ECO:0007669"/>
    <property type="project" value="InterPro"/>
</dbReference>
<evidence type="ECO:0000256" key="3">
    <source>
        <dbReference type="ARBA" id="ARBA00011052"/>
    </source>
</evidence>
<keyword evidence="6" id="KW-0042">Antenna complex</keyword>
<evidence type="ECO:0000256" key="14">
    <source>
        <dbReference type="ARBA" id="ARBA00023243"/>
    </source>
</evidence>
<dbReference type="InterPro" id="IPR000066">
    <property type="entry name" value="Antenna_a/b"/>
</dbReference>
<dbReference type="Gene3D" id="1.20.5.250">
    <property type="match status" value="1"/>
</dbReference>
<keyword evidence="13 15" id="KW-0472">Membrane</keyword>
<organism evidence="17 18">
    <name type="scientific">Kouleothrix aurantiaca</name>
    <dbReference type="NCBI Taxonomy" id="186479"/>
    <lineage>
        <taxon>Bacteria</taxon>
        <taxon>Bacillati</taxon>
        <taxon>Chloroflexota</taxon>
        <taxon>Chloroflexia</taxon>
        <taxon>Chloroflexales</taxon>
        <taxon>Roseiflexineae</taxon>
        <taxon>Roseiflexaceae</taxon>
        <taxon>Kouleothrix</taxon>
    </lineage>
</organism>
<evidence type="ECO:0000256" key="12">
    <source>
        <dbReference type="ARBA" id="ARBA00022991"/>
    </source>
</evidence>
<evidence type="ECO:0000313" key="17">
    <source>
        <dbReference type="EMBL" id="KPV53366.1"/>
    </source>
</evidence>
<evidence type="ECO:0000256" key="8">
    <source>
        <dbReference type="ARBA" id="ARBA00022723"/>
    </source>
</evidence>